<dbReference type="GO" id="GO:0004802">
    <property type="term" value="F:transketolase activity"/>
    <property type="evidence" value="ECO:0007669"/>
    <property type="project" value="UniProtKB-EC"/>
</dbReference>
<dbReference type="AlphaFoldDB" id="A0A7X2SVQ7"/>
<feature type="domain" description="Transketolase-like C-terminal" evidence="3">
    <location>
        <begin position="2"/>
        <end position="79"/>
    </location>
</feature>
<evidence type="ECO:0000256" key="2">
    <source>
        <dbReference type="ARBA" id="ARBA00022842"/>
    </source>
</evidence>
<dbReference type="EMBL" id="WKLC01000311">
    <property type="protein sequence ID" value="MSE15304.1"/>
    <property type="molecule type" value="Genomic_DNA"/>
</dbReference>
<evidence type="ECO:0000313" key="5">
    <source>
        <dbReference type="Proteomes" id="UP000461948"/>
    </source>
</evidence>
<protein>
    <submittedName>
        <fullName evidence="4">Transketolase</fullName>
        <ecNumber evidence="4">2.2.1.1</ecNumber>
    </submittedName>
</protein>
<proteinExistence type="predicted"/>
<keyword evidence="1" id="KW-0479">Metal-binding</keyword>
<keyword evidence="4" id="KW-0808">Transferase</keyword>
<dbReference type="InterPro" id="IPR009014">
    <property type="entry name" value="Transketo_C/PFOR_II"/>
</dbReference>
<dbReference type="InterPro" id="IPR033247">
    <property type="entry name" value="Transketolase_fam"/>
</dbReference>
<organism evidence="4 5">
    <name type="scientific">Enterobacter agglomerans</name>
    <name type="common">Erwinia herbicola</name>
    <name type="synonym">Pantoea agglomerans</name>
    <dbReference type="NCBI Taxonomy" id="549"/>
    <lineage>
        <taxon>Bacteria</taxon>
        <taxon>Pseudomonadati</taxon>
        <taxon>Pseudomonadota</taxon>
        <taxon>Gammaproteobacteria</taxon>
        <taxon>Enterobacterales</taxon>
        <taxon>Erwiniaceae</taxon>
        <taxon>Pantoea</taxon>
        <taxon>Pantoea agglomerans group</taxon>
    </lineage>
</organism>
<evidence type="ECO:0000256" key="1">
    <source>
        <dbReference type="ARBA" id="ARBA00022723"/>
    </source>
</evidence>
<dbReference type="InterPro" id="IPR055152">
    <property type="entry name" value="Transketolase-like_C_2"/>
</dbReference>
<dbReference type="GO" id="GO:0005829">
    <property type="term" value="C:cytosol"/>
    <property type="evidence" value="ECO:0007669"/>
    <property type="project" value="TreeGrafter"/>
</dbReference>
<dbReference type="PANTHER" id="PTHR43522">
    <property type="entry name" value="TRANSKETOLASE"/>
    <property type="match status" value="1"/>
</dbReference>
<dbReference type="Gene3D" id="3.40.50.920">
    <property type="match status" value="1"/>
</dbReference>
<dbReference type="GO" id="GO:0006098">
    <property type="term" value="P:pentose-phosphate shunt"/>
    <property type="evidence" value="ECO:0007669"/>
    <property type="project" value="TreeGrafter"/>
</dbReference>
<comment type="caution">
    <text evidence="4">The sequence shown here is derived from an EMBL/GenBank/DDBJ whole genome shotgun (WGS) entry which is preliminary data.</text>
</comment>
<sequence length="92" mass="9894">SEGRKVRVVSMPSTDAFDKQSDDYRESVLPKAVSARVAIEAGIADYWFKYTGLNGAIVGMTSFGESAPADQLFELFGFTVDNVVAKAKALLA</sequence>
<dbReference type="GO" id="GO:0046872">
    <property type="term" value="F:metal ion binding"/>
    <property type="evidence" value="ECO:0007669"/>
    <property type="project" value="UniProtKB-KW"/>
</dbReference>
<dbReference type="SUPFAM" id="SSF52922">
    <property type="entry name" value="TK C-terminal domain-like"/>
    <property type="match status" value="1"/>
</dbReference>
<dbReference type="PANTHER" id="PTHR43522:SF2">
    <property type="entry name" value="TRANSKETOLASE 1-RELATED"/>
    <property type="match status" value="1"/>
</dbReference>
<evidence type="ECO:0000313" key="4">
    <source>
        <dbReference type="EMBL" id="MSE15304.1"/>
    </source>
</evidence>
<accession>A0A7X2SVQ7</accession>
<evidence type="ECO:0000259" key="3">
    <source>
        <dbReference type="Pfam" id="PF22613"/>
    </source>
</evidence>
<dbReference type="EC" id="2.2.1.1" evidence="4"/>
<dbReference type="Pfam" id="PF22613">
    <property type="entry name" value="Transketolase_C_1"/>
    <property type="match status" value="1"/>
</dbReference>
<feature type="non-terminal residue" evidence="4">
    <location>
        <position position="1"/>
    </location>
</feature>
<dbReference type="Proteomes" id="UP000461948">
    <property type="component" value="Unassembled WGS sequence"/>
</dbReference>
<gene>
    <name evidence="4" type="ORF">GKC49_09180</name>
</gene>
<reference evidence="4 5" key="1">
    <citation type="submission" date="2019-11" db="EMBL/GenBank/DDBJ databases">
        <title>Draft Genome Sequence of Plant Growth-Promoting Rhizosphere-Associated Bacteria.</title>
        <authorList>
            <person name="Vasilyev I.Y."/>
            <person name="Radchenko V."/>
            <person name="Ilnitskaya E.V."/>
        </authorList>
    </citation>
    <scope>NUCLEOTIDE SEQUENCE [LARGE SCALE GENOMIC DNA]</scope>
    <source>
        <strain evidence="4 5">VRA_MhP_f</strain>
    </source>
</reference>
<keyword evidence="2" id="KW-0460">Magnesium</keyword>
<name>A0A7X2SVQ7_ENTAG</name>